<proteinExistence type="predicted"/>
<reference evidence="1 2" key="1">
    <citation type="journal article" date="2016" name="Nat. Commun.">
        <title>Thousands of microbial genomes shed light on interconnected biogeochemical processes in an aquifer system.</title>
        <authorList>
            <person name="Anantharaman K."/>
            <person name="Brown C.T."/>
            <person name="Hug L.A."/>
            <person name="Sharon I."/>
            <person name="Castelle C.J."/>
            <person name="Probst A.J."/>
            <person name="Thomas B.C."/>
            <person name="Singh A."/>
            <person name="Wilkins M.J."/>
            <person name="Karaoz U."/>
            <person name="Brodie E.L."/>
            <person name="Williams K.H."/>
            <person name="Hubbard S.S."/>
            <person name="Banfield J.F."/>
        </authorList>
    </citation>
    <scope>NUCLEOTIDE SEQUENCE [LARGE SCALE GENOMIC DNA]</scope>
</reference>
<evidence type="ECO:0000313" key="1">
    <source>
        <dbReference type="EMBL" id="OGC28623.1"/>
    </source>
</evidence>
<accession>A0A1F4T9C1</accession>
<gene>
    <name evidence="1" type="ORF">A3K49_06680</name>
</gene>
<protein>
    <submittedName>
        <fullName evidence="1">Uncharacterized protein</fullName>
    </submittedName>
</protein>
<dbReference type="AlphaFoldDB" id="A0A1F4T9C1"/>
<dbReference type="EMBL" id="MEUG01000001">
    <property type="protein sequence ID" value="OGC28623.1"/>
    <property type="molecule type" value="Genomic_DNA"/>
</dbReference>
<evidence type="ECO:0000313" key="2">
    <source>
        <dbReference type="Proteomes" id="UP000178602"/>
    </source>
</evidence>
<name>A0A1F4T9C1_UNCSA</name>
<dbReference type="Proteomes" id="UP000178602">
    <property type="component" value="Unassembled WGS sequence"/>
</dbReference>
<comment type="caution">
    <text evidence="1">The sequence shown here is derived from an EMBL/GenBank/DDBJ whole genome shotgun (WGS) entry which is preliminary data.</text>
</comment>
<sequence length="278" mass="30901">MVFVGKVTPRYLNRGALPNRLGSFELASRAKKELPLRAVYYTGPEIDRYVSWQSIRSNEATASSDSVIELSPQIIDSVIHPQNDLEGGVLLHRGQLQEKAWGILSLTGERFRSDLEQYCQWIVLLPGLERDREEAFGFDLAMSGAANKEVNSLLSGFTDDVVDLHDGLVFINPYYGGRGFFFGGFEMVREMSSLVGGRVVRSAAAGLNMPLRPEVADYFAAVYARLVAEDFLDISLVYGLLDHEEKCRHLSGLDDRILASRGGISFRESTMVNDILKG</sequence>
<organism evidence="1 2">
    <name type="scientific">candidate division WOR-1 bacterium RIFOXYC12_FULL_54_18</name>
    <dbReference type="NCBI Taxonomy" id="1802584"/>
    <lineage>
        <taxon>Bacteria</taxon>
        <taxon>Bacillati</taxon>
        <taxon>Saganbacteria</taxon>
    </lineage>
</organism>